<protein>
    <submittedName>
        <fullName evidence="1">Uncharacterized protein</fullName>
    </submittedName>
</protein>
<sequence>MKTYDYLENVKEDVRNYIEENKIVVTSSNREEVEQELNDTLFVNDSVTGNASGSYTFSAWQAEENLCHNFELLTEALIEFGCDLSYLEKGAEACDVTIRCYLLGQAISGVLDEIEIENETEE</sequence>
<proteinExistence type="predicted"/>
<evidence type="ECO:0000313" key="1">
    <source>
        <dbReference type="EMBL" id="DAF52156.1"/>
    </source>
</evidence>
<dbReference type="EMBL" id="BK032629">
    <property type="protein sequence ID" value="DAF52156.1"/>
    <property type="molecule type" value="Genomic_DNA"/>
</dbReference>
<name>A0A8S5SM61_9CAUD</name>
<reference evidence="1" key="1">
    <citation type="journal article" date="2021" name="Proc. Natl. Acad. Sci. U.S.A.">
        <title>A Catalog of Tens of Thousands of Viruses from Human Metagenomes Reveals Hidden Associations with Chronic Diseases.</title>
        <authorList>
            <person name="Tisza M.J."/>
            <person name="Buck C.B."/>
        </authorList>
    </citation>
    <scope>NUCLEOTIDE SEQUENCE</scope>
    <source>
        <strain evidence="1">CtPoO4</strain>
    </source>
</reference>
<accession>A0A8S5SM61</accession>
<organism evidence="1">
    <name type="scientific">Myoviridae sp. ctPoO4</name>
    <dbReference type="NCBI Taxonomy" id="2827685"/>
    <lineage>
        <taxon>Viruses</taxon>
        <taxon>Duplodnaviria</taxon>
        <taxon>Heunggongvirae</taxon>
        <taxon>Uroviricota</taxon>
        <taxon>Caudoviricetes</taxon>
    </lineage>
</organism>